<dbReference type="EMBL" id="ONZP01000012">
    <property type="protein sequence ID" value="SPJ70570.1"/>
    <property type="molecule type" value="Genomic_DNA"/>
</dbReference>
<keyword evidence="3" id="KW-1185">Reference proteome</keyword>
<accession>A0AAE8LY15</accession>
<feature type="compositionally biased region" description="Low complexity" evidence="1">
    <location>
        <begin position="14"/>
        <end position="24"/>
    </location>
</feature>
<sequence length="72" mass="7959">MTTKINEPSIPVRSSPSGPSLHSSMSDRSEDVPHQGKQGSGEIKLSRVGIRKFMRGYEIKLIRIDTDEHVGP</sequence>
<evidence type="ECO:0000313" key="2">
    <source>
        <dbReference type="EMBL" id="SPJ70570.1"/>
    </source>
</evidence>
<dbReference type="Proteomes" id="UP001187734">
    <property type="component" value="Unassembled WGS sequence"/>
</dbReference>
<dbReference type="AlphaFoldDB" id="A0AAE8LY15"/>
<comment type="caution">
    <text evidence="2">The sequence shown here is derived from an EMBL/GenBank/DDBJ whole genome shotgun (WGS) entry which is preliminary data.</text>
</comment>
<protein>
    <submittedName>
        <fullName evidence="2">Uncharacterized protein</fullName>
    </submittedName>
</protein>
<gene>
    <name evidence="2" type="ORF">FTOL_00298</name>
</gene>
<name>A0AAE8LY15_9HYPO</name>
<feature type="compositionally biased region" description="Basic and acidic residues" evidence="1">
    <location>
        <begin position="25"/>
        <end position="34"/>
    </location>
</feature>
<organism evidence="2 3">
    <name type="scientific">Fusarium torulosum</name>
    <dbReference type="NCBI Taxonomy" id="33205"/>
    <lineage>
        <taxon>Eukaryota</taxon>
        <taxon>Fungi</taxon>
        <taxon>Dikarya</taxon>
        <taxon>Ascomycota</taxon>
        <taxon>Pezizomycotina</taxon>
        <taxon>Sordariomycetes</taxon>
        <taxon>Hypocreomycetidae</taxon>
        <taxon>Hypocreales</taxon>
        <taxon>Nectriaceae</taxon>
        <taxon>Fusarium</taxon>
    </lineage>
</organism>
<reference evidence="2" key="1">
    <citation type="submission" date="2018-03" db="EMBL/GenBank/DDBJ databases">
        <authorList>
            <person name="Guldener U."/>
        </authorList>
    </citation>
    <scope>NUCLEOTIDE SEQUENCE</scope>
</reference>
<evidence type="ECO:0000313" key="3">
    <source>
        <dbReference type="Proteomes" id="UP001187734"/>
    </source>
</evidence>
<evidence type="ECO:0000256" key="1">
    <source>
        <dbReference type="SAM" id="MobiDB-lite"/>
    </source>
</evidence>
<proteinExistence type="predicted"/>
<feature type="region of interest" description="Disordered" evidence="1">
    <location>
        <begin position="1"/>
        <end position="44"/>
    </location>
</feature>